<organism evidence="3 4">
    <name type="scientific">Rubroshorea leprosula</name>
    <dbReference type="NCBI Taxonomy" id="152421"/>
    <lineage>
        <taxon>Eukaryota</taxon>
        <taxon>Viridiplantae</taxon>
        <taxon>Streptophyta</taxon>
        <taxon>Embryophyta</taxon>
        <taxon>Tracheophyta</taxon>
        <taxon>Spermatophyta</taxon>
        <taxon>Magnoliopsida</taxon>
        <taxon>eudicotyledons</taxon>
        <taxon>Gunneridae</taxon>
        <taxon>Pentapetalae</taxon>
        <taxon>rosids</taxon>
        <taxon>malvids</taxon>
        <taxon>Malvales</taxon>
        <taxon>Dipterocarpaceae</taxon>
        <taxon>Rubroshorea</taxon>
    </lineage>
</organism>
<evidence type="ECO:0000256" key="2">
    <source>
        <dbReference type="SAM" id="MobiDB-lite"/>
    </source>
</evidence>
<gene>
    <name evidence="3" type="ORF">SLEP1_g23236</name>
</gene>
<accession>A0AAV5JMN5</accession>
<evidence type="ECO:0000313" key="4">
    <source>
        <dbReference type="Proteomes" id="UP001054252"/>
    </source>
</evidence>
<evidence type="ECO:0000256" key="1">
    <source>
        <dbReference type="SAM" id="Coils"/>
    </source>
</evidence>
<proteinExistence type="predicted"/>
<feature type="compositionally biased region" description="Low complexity" evidence="2">
    <location>
        <begin position="24"/>
        <end position="34"/>
    </location>
</feature>
<feature type="coiled-coil region" evidence="1">
    <location>
        <begin position="336"/>
        <end position="398"/>
    </location>
</feature>
<dbReference type="EMBL" id="BPVZ01000035">
    <property type="protein sequence ID" value="GKV12030.1"/>
    <property type="molecule type" value="Genomic_DNA"/>
</dbReference>
<sequence length="519" mass="58856">MSSEGTMSVVGNEVMPLEYGCMDSKSSPSPSSSKRIVEEKRGREIVEEVREYESELGSKGSLRGLLGNCNLPHHVLIRPAEVNKRACLAPRDHWMPMAGGKSEKGWYYFGPQTSSKENRSLFTVGPSSIKGWKEEFFFVDGTEWSRRDAEVEYLFAWKAKKAKQNEYKLNEDKVEEVGKLVREEGELVDIMYLTSLKAIEAAELYGPSSLSEAEMEGFLNAAGGLAIPKKPRKKSKTSSVADKGAAEREHLSSTSARALEVQQRLEPMRRSNEKVDPEAREREEAEVRGPGKGKELIPLPSFQKSLFEATNITRAKRFLNATLLEVDRRQAREEAVSQLGARVVRHTLECEELQKEKEELQKKNKEMQRKMDEVVPIVIELQNDRDTLSTRLAFEERKRKICEDKIEAQDKYIEKMNQGMVELKKNVDLPLPTAILAFTDCRKKVKAQYPELDVTTITFGDQEQGVGKDGESLSTDFRPVIKLRWERDAEGRTIFPPTFDAELVVVEEEEEVQDAGVEN</sequence>
<reference evidence="3 4" key="1">
    <citation type="journal article" date="2021" name="Commun. Biol.">
        <title>The genome of Shorea leprosula (Dipterocarpaceae) highlights the ecological relevance of drought in aseasonal tropical rainforests.</title>
        <authorList>
            <person name="Ng K.K.S."/>
            <person name="Kobayashi M.J."/>
            <person name="Fawcett J.A."/>
            <person name="Hatakeyama M."/>
            <person name="Paape T."/>
            <person name="Ng C.H."/>
            <person name="Ang C.C."/>
            <person name="Tnah L.H."/>
            <person name="Lee C.T."/>
            <person name="Nishiyama T."/>
            <person name="Sese J."/>
            <person name="O'Brien M.J."/>
            <person name="Copetti D."/>
            <person name="Mohd Noor M.I."/>
            <person name="Ong R.C."/>
            <person name="Putra M."/>
            <person name="Sireger I.Z."/>
            <person name="Indrioko S."/>
            <person name="Kosugi Y."/>
            <person name="Izuno A."/>
            <person name="Isagi Y."/>
            <person name="Lee S.L."/>
            <person name="Shimizu K.K."/>
        </authorList>
    </citation>
    <scope>NUCLEOTIDE SEQUENCE [LARGE SCALE GENOMIC DNA]</scope>
    <source>
        <strain evidence="3">214</strain>
    </source>
</reference>
<evidence type="ECO:0000313" key="3">
    <source>
        <dbReference type="EMBL" id="GKV12030.1"/>
    </source>
</evidence>
<keyword evidence="1" id="KW-0175">Coiled coil</keyword>
<comment type="caution">
    <text evidence="3">The sequence shown here is derived from an EMBL/GenBank/DDBJ whole genome shotgun (WGS) entry which is preliminary data.</text>
</comment>
<dbReference type="AlphaFoldDB" id="A0AAV5JMN5"/>
<feature type="compositionally biased region" description="Basic and acidic residues" evidence="2">
    <location>
        <begin position="266"/>
        <end position="295"/>
    </location>
</feature>
<protein>
    <submittedName>
        <fullName evidence="3">Uncharacterized protein</fullName>
    </submittedName>
</protein>
<feature type="region of interest" description="Disordered" evidence="2">
    <location>
        <begin position="229"/>
        <end position="295"/>
    </location>
</feature>
<dbReference type="Proteomes" id="UP001054252">
    <property type="component" value="Unassembled WGS sequence"/>
</dbReference>
<keyword evidence="4" id="KW-1185">Reference proteome</keyword>
<feature type="region of interest" description="Disordered" evidence="2">
    <location>
        <begin position="20"/>
        <end position="40"/>
    </location>
</feature>
<name>A0AAV5JMN5_9ROSI</name>